<accession>B1K0U4</accession>
<protein>
    <submittedName>
        <fullName evidence="1">Uncharacterized protein</fullName>
    </submittedName>
</protein>
<gene>
    <name evidence="1" type="ordered locus">Bcenmc03_1551</name>
</gene>
<sequence>MTGRAPARAHRGAIARRSATLFEAEIRQVRVRPSQSREVPFFVFDAYCAGIDVRALEVLAIIAHGLLEYTFVLDISLPR</sequence>
<organism evidence="1 2">
    <name type="scientific">Burkholderia orbicola (strain MC0-3)</name>
    <dbReference type="NCBI Taxonomy" id="406425"/>
    <lineage>
        <taxon>Bacteria</taxon>
        <taxon>Pseudomonadati</taxon>
        <taxon>Pseudomonadota</taxon>
        <taxon>Betaproteobacteria</taxon>
        <taxon>Burkholderiales</taxon>
        <taxon>Burkholderiaceae</taxon>
        <taxon>Burkholderia</taxon>
        <taxon>Burkholderia cepacia complex</taxon>
        <taxon>Burkholderia orbicola</taxon>
    </lineage>
</organism>
<dbReference type="Proteomes" id="UP000002169">
    <property type="component" value="Chromosome 1"/>
</dbReference>
<proteinExistence type="predicted"/>
<evidence type="ECO:0000313" key="1">
    <source>
        <dbReference type="EMBL" id="ACA90725.1"/>
    </source>
</evidence>
<dbReference type="EMBL" id="CP000958">
    <property type="protein sequence ID" value="ACA90725.1"/>
    <property type="molecule type" value="Genomic_DNA"/>
</dbReference>
<dbReference type="HOGENOM" id="CLU_2599205_0_0_4"/>
<name>B1K0U4_BURO0</name>
<reference evidence="2" key="1">
    <citation type="submission" date="2008-02" db="EMBL/GenBank/DDBJ databases">
        <title>Complete sequence of chromosome 1 of Burkholderia cenocepacia MC0-3.</title>
        <authorList>
            <person name="Copeland A."/>
            <person name="Lucas S."/>
            <person name="Lapidus A."/>
            <person name="Barry K."/>
            <person name="Bruce D."/>
            <person name="Goodwin L."/>
            <person name="Glavina del Rio T."/>
            <person name="Dalin E."/>
            <person name="Tice H."/>
            <person name="Pitluck S."/>
            <person name="Chain P."/>
            <person name="Malfatti S."/>
            <person name="Shin M."/>
            <person name="Vergez L."/>
            <person name="Schmutz J."/>
            <person name="Larimer F."/>
            <person name="Land M."/>
            <person name="Hauser L."/>
            <person name="Kyrpides N."/>
            <person name="Mikhailova N."/>
            <person name="Tiedje J."/>
            <person name="Richardson P."/>
        </authorList>
    </citation>
    <scope>NUCLEOTIDE SEQUENCE [LARGE SCALE GENOMIC DNA]</scope>
    <source>
        <strain evidence="2">MC0-3</strain>
    </source>
</reference>
<dbReference type="GeneID" id="99787082"/>
<dbReference type="KEGG" id="bcm:Bcenmc03_1551"/>
<dbReference type="AlphaFoldDB" id="B1K0U4"/>
<dbReference type="RefSeq" id="WP_012328417.1">
    <property type="nucleotide sequence ID" value="NC_010508.1"/>
</dbReference>
<evidence type="ECO:0000313" key="2">
    <source>
        <dbReference type="Proteomes" id="UP000002169"/>
    </source>
</evidence>